<evidence type="ECO:0000256" key="2">
    <source>
        <dbReference type="ARBA" id="ARBA00023200"/>
    </source>
</evidence>
<keyword evidence="2" id="KW-1035">Host cytoplasm</keyword>
<protein>
    <submittedName>
        <fullName evidence="4">Pyocin activator protein PrtN</fullName>
    </submittedName>
</protein>
<dbReference type="InterPro" id="IPR041657">
    <property type="entry name" value="HTH_17"/>
</dbReference>
<dbReference type="InterPro" id="IPR036388">
    <property type="entry name" value="WH-like_DNA-bd_sf"/>
</dbReference>
<dbReference type="EMBL" id="BK057790">
    <property type="protein sequence ID" value="DAE91852.1"/>
    <property type="molecule type" value="Genomic_DNA"/>
</dbReference>
<dbReference type="SUPFAM" id="SSF46955">
    <property type="entry name" value="Putative DNA-binding domain"/>
    <property type="match status" value="1"/>
</dbReference>
<feature type="domain" description="Helix-turn-helix" evidence="3">
    <location>
        <begin position="5"/>
        <end position="56"/>
    </location>
</feature>
<reference evidence="4" key="1">
    <citation type="journal article" date="2021" name="Proc. Natl. Acad. Sci. U.S.A.">
        <title>A Catalog of Tens of Thousands of Viruses from Human Metagenomes Reveals Hidden Associations with Chronic Diseases.</title>
        <authorList>
            <person name="Tisza M.J."/>
            <person name="Buck C.B."/>
        </authorList>
    </citation>
    <scope>NUCLEOTIDE SEQUENCE</scope>
    <source>
        <strain evidence="4">Ct1NJ1</strain>
    </source>
</reference>
<accession>A0A8S5RRR6</accession>
<evidence type="ECO:0000256" key="1">
    <source>
        <dbReference type="ARBA" id="ARBA00004192"/>
    </source>
</evidence>
<dbReference type="GO" id="GO:0003677">
    <property type="term" value="F:DNA binding"/>
    <property type="evidence" value="ECO:0007669"/>
    <property type="project" value="InterPro"/>
</dbReference>
<evidence type="ECO:0000313" key="4">
    <source>
        <dbReference type="EMBL" id="DAE91852.1"/>
    </source>
</evidence>
<comment type="subcellular location">
    <subcellularLocation>
        <location evidence="1">Host cytoplasm</location>
    </subcellularLocation>
</comment>
<proteinExistence type="predicted"/>
<dbReference type="Gene3D" id="1.10.10.10">
    <property type="entry name" value="Winged helix-like DNA-binding domain superfamily/Winged helix DNA-binding domain"/>
    <property type="match status" value="1"/>
</dbReference>
<dbReference type="InterPro" id="IPR009061">
    <property type="entry name" value="DNA-bd_dom_put_sf"/>
</dbReference>
<name>A0A8S5RRR6_9CAUD</name>
<organism evidence="4">
    <name type="scientific">Siphoviridae sp. ct1NJ1</name>
    <dbReference type="NCBI Taxonomy" id="2827557"/>
    <lineage>
        <taxon>Viruses</taxon>
        <taxon>Duplodnaviria</taxon>
        <taxon>Heunggongvirae</taxon>
        <taxon>Uroviricota</taxon>
        <taxon>Caudoviricetes</taxon>
    </lineage>
</organism>
<dbReference type="InterPro" id="IPR010093">
    <property type="entry name" value="SinI_DNA-bd"/>
</dbReference>
<dbReference type="Pfam" id="PF12728">
    <property type="entry name" value="HTH_17"/>
    <property type="match status" value="1"/>
</dbReference>
<sequence length="66" mass="7687">MKLCMTVEEAAEAASVSDEQIRQWANSIDFPSFKIGQRGGKRLIHAEAFNDWLRKQAEMRQGERYR</sequence>
<dbReference type="GO" id="GO:0030430">
    <property type="term" value="C:host cell cytoplasm"/>
    <property type="evidence" value="ECO:0007669"/>
    <property type="project" value="UniProtKB-SubCell"/>
</dbReference>
<dbReference type="NCBIfam" id="TIGR01764">
    <property type="entry name" value="excise"/>
    <property type="match status" value="1"/>
</dbReference>
<evidence type="ECO:0000259" key="3">
    <source>
        <dbReference type="Pfam" id="PF12728"/>
    </source>
</evidence>